<name>A0A2P2J4U6_RHIMU</name>
<sequence>MTKLRLIDLRDELLKFVRLIFTFGAVLRKLRMVMLLRIRLPTKMDLQKEIKVVEAYRRYAENSEEYDKGVVKRVLHSLFNLYKFCHDYCAELCGDNFGRASFCTSFALQKHLYNSITSN</sequence>
<accession>A0A2P2J4U6</accession>
<proteinExistence type="predicted"/>
<evidence type="ECO:0000313" key="1">
    <source>
        <dbReference type="EMBL" id="MBW88508.1"/>
    </source>
</evidence>
<dbReference type="EMBL" id="GGEC01008025">
    <property type="protein sequence ID" value="MBW88508.1"/>
    <property type="molecule type" value="Transcribed_RNA"/>
</dbReference>
<protein>
    <submittedName>
        <fullName evidence="1">Uncharacterized protein</fullName>
    </submittedName>
</protein>
<dbReference type="AlphaFoldDB" id="A0A2P2J4U6"/>
<reference evidence="1" key="1">
    <citation type="submission" date="2018-02" db="EMBL/GenBank/DDBJ databases">
        <title>Rhizophora mucronata_Transcriptome.</title>
        <authorList>
            <person name="Meera S.P."/>
            <person name="Sreeshan A."/>
            <person name="Augustine A."/>
        </authorList>
    </citation>
    <scope>NUCLEOTIDE SEQUENCE</scope>
    <source>
        <tissue evidence="1">Leaf</tissue>
    </source>
</reference>
<organism evidence="1">
    <name type="scientific">Rhizophora mucronata</name>
    <name type="common">Asiatic mangrove</name>
    <dbReference type="NCBI Taxonomy" id="61149"/>
    <lineage>
        <taxon>Eukaryota</taxon>
        <taxon>Viridiplantae</taxon>
        <taxon>Streptophyta</taxon>
        <taxon>Embryophyta</taxon>
        <taxon>Tracheophyta</taxon>
        <taxon>Spermatophyta</taxon>
        <taxon>Magnoliopsida</taxon>
        <taxon>eudicotyledons</taxon>
        <taxon>Gunneridae</taxon>
        <taxon>Pentapetalae</taxon>
        <taxon>rosids</taxon>
        <taxon>fabids</taxon>
        <taxon>Malpighiales</taxon>
        <taxon>Rhizophoraceae</taxon>
        <taxon>Rhizophora</taxon>
    </lineage>
</organism>